<dbReference type="AlphaFoldDB" id="A0A140DWH4"/>
<dbReference type="Gene3D" id="3.40.190.10">
    <property type="entry name" value="Periplasmic binding protein-like II"/>
    <property type="match status" value="2"/>
</dbReference>
<evidence type="ECO:0000256" key="2">
    <source>
        <dbReference type="SAM" id="SignalP"/>
    </source>
</evidence>
<dbReference type="InterPro" id="IPR001638">
    <property type="entry name" value="Solute-binding_3/MltF_N"/>
</dbReference>
<dbReference type="KEGG" id="fro:AALO17_18670"/>
<gene>
    <name evidence="4" type="ORF">AALO17_18670</name>
</gene>
<dbReference type="CDD" id="cd00996">
    <property type="entry name" value="PBP2_AatB_like"/>
    <property type="match status" value="1"/>
</dbReference>
<evidence type="ECO:0000313" key="4">
    <source>
        <dbReference type="EMBL" id="AMK55001.1"/>
    </source>
</evidence>
<evidence type="ECO:0000256" key="1">
    <source>
        <dbReference type="ARBA" id="ARBA00022729"/>
    </source>
</evidence>
<dbReference type="STRING" id="1702221.AALO17_18670"/>
<keyword evidence="1 2" id="KW-0732">Signal</keyword>
<evidence type="ECO:0000259" key="3">
    <source>
        <dbReference type="SMART" id="SM00062"/>
    </source>
</evidence>
<evidence type="ECO:0000313" key="5">
    <source>
        <dbReference type="Proteomes" id="UP000069771"/>
    </source>
</evidence>
<dbReference type="Proteomes" id="UP000069771">
    <property type="component" value="Chromosome"/>
</dbReference>
<feature type="domain" description="Solute-binding protein family 3/N-terminal" evidence="3">
    <location>
        <begin position="42"/>
        <end position="266"/>
    </location>
</feature>
<dbReference type="Pfam" id="PF00497">
    <property type="entry name" value="SBP_bac_3"/>
    <property type="match status" value="1"/>
</dbReference>
<proteinExistence type="predicted"/>
<protein>
    <recommendedName>
        <fullName evidence="3">Solute-binding protein family 3/N-terminal domain-containing protein</fullName>
    </recommendedName>
</protein>
<reference evidence="4 5" key="1">
    <citation type="journal article" date="2016" name="Gut Pathog.">
        <title>Whole genome sequencing of "Faecalibaculum rodentium" ALO17, isolated from C57BL/6J laboratory mouse feces.</title>
        <authorList>
            <person name="Lim S."/>
            <person name="Chang D.H."/>
            <person name="Ahn S."/>
            <person name="Kim B.C."/>
        </authorList>
    </citation>
    <scope>NUCLEOTIDE SEQUENCE [LARGE SCALE GENOMIC DNA]</scope>
    <source>
        <strain evidence="4 5">Alo17</strain>
    </source>
</reference>
<dbReference type="PANTHER" id="PTHR35936">
    <property type="entry name" value="MEMBRANE-BOUND LYTIC MUREIN TRANSGLYCOSYLASE F"/>
    <property type="match status" value="1"/>
</dbReference>
<accession>A0A140DWH4</accession>
<dbReference type="PROSITE" id="PS51257">
    <property type="entry name" value="PROKAR_LIPOPROTEIN"/>
    <property type="match status" value="1"/>
</dbReference>
<feature type="chain" id="PRO_5038860616" description="Solute-binding protein family 3/N-terminal domain-containing protein" evidence="2">
    <location>
        <begin position="25"/>
        <end position="279"/>
    </location>
</feature>
<sequence>MNTMKKRMAALFCAGILLAGCAGTVTEDQAAADAKDTGDKQTFTVGFDAEFPPYGYKDENGEYTGFDLELAQAVADMEGWELVKQPIDWDAKDMELSSGTIDCIWNGFTMDGREDQYTFSTPYIDNSQVFVVPADSDVKTAEDLAGKNVGVQKDSSALAALESEDHKALMDSFANLTQYADYNTAMMDLEAGGLDAVAMDVGVADYQLASREGEFRKLEKPLASEVYAIGFLKGNDELKDKVQEDVYKLYDDGTVDKIADKYGLKDFLVIDKYRADKAD</sequence>
<dbReference type="SUPFAM" id="SSF53850">
    <property type="entry name" value="Periplasmic binding protein-like II"/>
    <property type="match status" value="1"/>
</dbReference>
<dbReference type="EMBL" id="CP011391">
    <property type="protein sequence ID" value="AMK55001.1"/>
    <property type="molecule type" value="Genomic_DNA"/>
</dbReference>
<dbReference type="SMART" id="SM00062">
    <property type="entry name" value="PBPb"/>
    <property type="match status" value="1"/>
</dbReference>
<feature type="signal peptide" evidence="2">
    <location>
        <begin position="1"/>
        <end position="24"/>
    </location>
</feature>
<dbReference type="PATRIC" id="fig|1702221.3.peg.1819"/>
<dbReference type="PANTHER" id="PTHR35936:SF34">
    <property type="entry name" value="ABC TRANSPORTER EXTRACELLULAR-BINDING PROTEIN YCKB-RELATED"/>
    <property type="match status" value="1"/>
</dbReference>
<name>A0A140DWH4_9FIRM</name>
<keyword evidence="5" id="KW-1185">Reference proteome</keyword>
<organism evidence="4 5">
    <name type="scientific">Faecalibaculum rodentium</name>
    <dbReference type="NCBI Taxonomy" id="1702221"/>
    <lineage>
        <taxon>Bacteria</taxon>
        <taxon>Bacillati</taxon>
        <taxon>Bacillota</taxon>
        <taxon>Erysipelotrichia</taxon>
        <taxon>Erysipelotrichales</taxon>
        <taxon>Erysipelotrichaceae</taxon>
        <taxon>Faecalibaculum</taxon>
    </lineage>
</organism>